<feature type="compositionally biased region" description="Polar residues" evidence="1">
    <location>
        <begin position="67"/>
        <end position="77"/>
    </location>
</feature>
<sequence>MVRQTESQTHVTTLHAKRKRCRDVQDDEEDATSGQTSAKNPKLGSSDFENLAIIGLTRAMANLTHVSTKPASSLSTGSRKRQFNCCKSDDGDDDDDESKATIRQRLNSNTKLEFSISTGSQKHNFKSSRKCDNDDYNHESIATIRHQLYGPGGPYDNLVVISQAEKRLLCRFKPGSRKHLFKSPRTYDNDDNNYETIAMIRQQLYGPGGPYENLMVDQTKKESKMLQVKRKRCQDN</sequence>
<evidence type="ECO:0000256" key="1">
    <source>
        <dbReference type="SAM" id="MobiDB-lite"/>
    </source>
</evidence>
<name>A0A556TRS4_BAGYA</name>
<comment type="caution">
    <text evidence="2">The sequence shown here is derived from an EMBL/GenBank/DDBJ whole genome shotgun (WGS) entry which is preliminary data.</text>
</comment>
<dbReference type="OrthoDB" id="8964134at2759"/>
<dbReference type="AlphaFoldDB" id="A0A556TRS4"/>
<reference evidence="2 3" key="1">
    <citation type="journal article" date="2019" name="Genome Biol. Evol.">
        <title>Whole-Genome Sequencing of the Giant Devil Catfish, Bagarius yarrelli.</title>
        <authorList>
            <person name="Jiang W."/>
            <person name="Lv Y."/>
            <person name="Cheng L."/>
            <person name="Yang K."/>
            <person name="Chao B."/>
            <person name="Wang X."/>
            <person name="Li Y."/>
            <person name="Pan X."/>
            <person name="You X."/>
            <person name="Zhang Y."/>
            <person name="Yang J."/>
            <person name="Li J."/>
            <person name="Zhang X."/>
            <person name="Liu S."/>
            <person name="Sun C."/>
            <person name="Yang J."/>
            <person name="Shi Q."/>
        </authorList>
    </citation>
    <scope>NUCLEOTIDE SEQUENCE [LARGE SCALE GENOMIC DNA]</scope>
    <source>
        <strain evidence="2">JWS20170419001</strain>
        <tissue evidence="2">Muscle</tissue>
    </source>
</reference>
<keyword evidence="3" id="KW-1185">Reference proteome</keyword>
<protein>
    <submittedName>
        <fullName evidence="2">Uncharacterized protein</fullName>
    </submittedName>
</protein>
<organism evidence="2 3">
    <name type="scientific">Bagarius yarrelli</name>
    <name type="common">Goonch</name>
    <name type="synonym">Bagrus yarrelli</name>
    <dbReference type="NCBI Taxonomy" id="175774"/>
    <lineage>
        <taxon>Eukaryota</taxon>
        <taxon>Metazoa</taxon>
        <taxon>Chordata</taxon>
        <taxon>Craniata</taxon>
        <taxon>Vertebrata</taxon>
        <taxon>Euteleostomi</taxon>
        <taxon>Actinopterygii</taxon>
        <taxon>Neopterygii</taxon>
        <taxon>Teleostei</taxon>
        <taxon>Ostariophysi</taxon>
        <taxon>Siluriformes</taxon>
        <taxon>Sisoridae</taxon>
        <taxon>Sisorinae</taxon>
        <taxon>Bagarius</taxon>
    </lineage>
</organism>
<feature type="region of interest" description="Disordered" evidence="1">
    <location>
        <begin position="1"/>
        <end position="45"/>
    </location>
</feature>
<proteinExistence type="predicted"/>
<evidence type="ECO:0000313" key="2">
    <source>
        <dbReference type="EMBL" id="TSK49662.1"/>
    </source>
</evidence>
<dbReference type="Proteomes" id="UP000319801">
    <property type="component" value="Unassembled WGS sequence"/>
</dbReference>
<feature type="compositionally biased region" description="Polar residues" evidence="1">
    <location>
        <begin position="1"/>
        <end position="12"/>
    </location>
</feature>
<evidence type="ECO:0000313" key="3">
    <source>
        <dbReference type="Proteomes" id="UP000319801"/>
    </source>
</evidence>
<feature type="region of interest" description="Disordered" evidence="1">
    <location>
        <begin position="67"/>
        <end position="98"/>
    </location>
</feature>
<dbReference type="EMBL" id="VCAZ01000014">
    <property type="protein sequence ID" value="TSK49662.1"/>
    <property type="molecule type" value="Genomic_DNA"/>
</dbReference>
<gene>
    <name evidence="2" type="ORF">Baya_4864</name>
</gene>
<accession>A0A556TRS4</accession>